<dbReference type="Pfam" id="PF02616">
    <property type="entry name" value="SMC_ScpA"/>
    <property type="match status" value="1"/>
</dbReference>
<dbReference type="InterPro" id="IPR003768">
    <property type="entry name" value="ScpA"/>
</dbReference>
<sequence length="159" mass="18842">EEGEPIDPRTELVQQLLEYHRFKEVSEELSMKWYDQSYRHKRSADQKVAGVDDVGIYLKKVDLFDLAQYFKIAMDRMPVITSYELHQEPVSLDEKKHTILKSFDGDGTLTFKRLLSKCKDKIEIIVTFLSILDLMRLNEISIYQNKLFDDIEIHRLEKN</sequence>
<evidence type="ECO:0000313" key="1">
    <source>
        <dbReference type="EMBL" id="SVD95306.1"/>
    </source>
</evidence>
<accession>A0A382ZID0</accession>
<name>A0A382ZID0_9ZZZZ</name>
<protein>
    <recommendedName>
        <fullName evidence="2">Segregation and condensation protein A</fullName>
    </recommendedName>
</protein>
<dbReference type="Gene3D" id="1.10.10.580">
    <property type="entry name" value="Structural maintenance of chromosome 1. Chain E"/>
    <property type="match status" value="1"/>
</dbReference>
<gene>
    <name evidence="1" type="ORF">METZ01_LOCUS448160</name>
</gene>
<dbReference type="InterPro" id="IPR023093">
    <property type="entry name" value="ScpA-like_C"/>
</dbReference>
<proteinExistence type="predicted"/>
<reference evidence="1" key="1">
    <citation type="submission" date="2018-05" db="EMBL/GenBank/DDBJ databases">
        <authorList>
            <person name="Lanie J.A."/>
            <person name="Ng W.-L."/>
            <person name="Kazmierczak K.M."/>
            <person name="Andrzejewski T.M."/>
            <person name="Davidsen T.M."/>
            <person name="Wayne K.J."/>
            <person name="Tettelin H."/>
            <person name="Glass J.I."/>
            <person name="Rusch D."/>
            <person name="Podicherti R."/>
            <person name="Tsui H.-C.T."/>
            <person name="Winkler M.E."/>
        </authorList>
    </citation>
    <scope>NUCLEOTIDE SEQUENCE</scope>
</reference>
<organism evidence="1">
    <name type="scientific">marine metagenome</name>
    <dbReference type="NCBI Taxonomy" id="408172"/>
    <lineage>
        <taxon>unclassified sequences</taxon>
        <taxon>metagenomes</taxon>
        <taxon>ecological metagenomes</taxon>
    </lineage>
</organism>
<evidence type="ECO:0008006" key="2">
    <source>
        <dbReference type="Google" id="ProtNLM"/>
    </source>
</evidence>
<dbReference type="PANTHER" id="PTHR33969">
    <property type="entry name" value="SEGREGATION AND CONDENSATION PROTEIN A"/>
    <property type="match status" value="1"/>
</dbReference>
<dbReference type="AlphaFoldDB" id="A0A382ZID0"/>
<dbReference type="PANTHER" id="PTHR33969:SF2">
    <property type="entry name" value="SEGREGATION AND CONDENSATION PROTEIN A"/>
    <property type="match status" value="1"/>
</dbReference>
<dbReference type="EMBL" id="UINC01184205">
    <property type="protein sequence ID" value="SVD95306.1"/>
    <property type="molecule type" value="Genomic_DNA"/>
</dbReference>
<feature type="non-terminal residue" evidence="1">
    <location>
        <position position="1"/>
    </location>
</feature>